<feature type="chain" id="PRO_5036232650" description="ZZ-type domain-containing protein" evidence="5">
    <location>
        <begin position="27"/>
        <end position="190"/>
    </location>
</feature>
<evidence type="ECO:0000256" key="1">
    <source>
        <dbReference type="ARBA" id="ARBA00022723"/>
    </source>
</evidence>
<dbReference type="Proteomes" id="UP000663865">
    <property type="component" value="Unassembled WGS sequence"/>
</dbReference>
<evidence type="ECO:0000256" key="4">
    <source>
        <dbReference type="PROSITE-ProRule" id="PRU00228"/>
    </source>
</evidence>
<evidence type="ECO:0000256" key="2">
    <source>
        <dbReference type="ARBA" id="ARBA00022771"/>
    </source>
</evidence>
<dbReference type="Pfam" id="PF00569">
    <property type="entry name" value="ZZ"/>
    <property type="match status" value="2"/>
</dbReference>
<dbReference type="Proteomes" id="UP000663838">
    <property type="component" value="Unassembled WGS sequence"/>
</dbReference>
<dbReference type="PROSITE" id="PS01357">
    <property type="entry name" value="ZF_ZZ_1"/>
    <property type="match status" value="2"/>
</dbReference>
<proteinExistence type="predicted"/>
<dbReference type="SUPFAM" id="SSF57850">
    <property type="entry name" value="RING/U-box"/>
    <property type="match status" value="2"/>
</dbReference>
<organism evidence="7 9">
    <name type="scientific">Rotaria socialis</name>
    <dbReference type="NCBI Taxonomy" id="392032"/>
    <lineage>
        <taxon>Eukaryota</taxon>
        <taxon>Metazoa</taxon>
        <taxon>Spiralia</taxon>
        <taxon>Gnathifera</taxon>
        <taxon>Rotifera</taxon>
        <taxon>Eurotatoria</taxon>
        <taxon>Bdelloidea</taxon>
        <taxon>Philodinida</taxon>
        <taxon>Philodinidae</taxon>
        <taxon>Rotaria</taxon>
    </lineage>
</organism>
<comment type="caution">
    <text evidence="7">The sequence shown here is derived from an EMBL/GenBank/DDBJ whole genome shotgun (WGS) entry which is preliminary data.</text>
</comment>
<dbReference type="CDD" id="cd02249">
    <property type="entry name" value="ZZ"/>
    <property type="match status" value="1"/>
</dbReference>
<dbReference type="AlphaFoldDB" id="A0A818AE31"/>
<protein>
    <recommendedName>
        <fullName evidence="6">ZZ-type domain-containing protein</fullName>
    </recommendedName>
</protein>
<dbReference type="InterPro" id="IPR043145">
    <property type="entry name" value="Znf_ZZ_sf"/>
</dbReference>
<evidence type="ECO:0000256" key="5">
    <source>
        <dbReference type="SAM" id="SignalP"/>
    </source>
</evidence>
<dbReference type="GO" id="GO:0000423">
    <property type="term" value="P:mitophagy"/>
    <property type="evidence" value="ECO:0007669"/>
    <property type="project" value="TreeGrafter"/>
</dbReference>
<name>A0A818AE31_9BILA</name>
<dbReference type="InterPro" id="IPR000433">
    <property type="entry name" value="Znf_ZZ"/>
</dbReference>
<dbReference type="EMBL" id="CAJOBS010005144">
    <property type="protein sequence ID" value="CAF4894543.1"/>
    <property type="molecule type" value="Genomic_DNA"/>
</dbReference>
<dbReference type="GO" id="GO:0035973">
    <property type="term" value="P:aggrephagy"/>
    <property type="evidence" value="ECO:0007669"/>
    <property type="project" value="TreeGrafter"/>
</dbReference>
<evidence type="ECO:0000259" key="6">
    <source>
        <dbReference type="PROSITE" id="PS50135"/>
    </source>
</evidence>
<feature type="signal peptide" evidence="5">
    <location>
        <begin position="1"/>
        <end position="26"/>
    </location>
</feature>
<dbReference type="SMART" id="SM00291">
    <property type="entry name" value="ZnF_ZZ"/>
    <property type="match status" value="2"/>
</dbReference>
<keyword evidence="3" id="KW-0862">Zinc</keyword>
<sequence>MALALALHAVGLLGTALLKGVGVAAGKHAYDKIVTNKKSRQYDKEIQQQSSLNSRDSSNYIYRDAYCDGCGKSISDGNRYYCQECPNFDLCENCNHLPYIVTRKGVHYKNHRMLKIIQSDNIAFTSPRNDSASNYSFAYCDVCGYSIVDSRYKCLQCPDFDLCQRCYYLPPFYASIKGHTTYHNMIEMIQ</sequence>
<evidence type="ECO:0000313" key="9">
    <source>
        <dbReference type="Proteomes" id="UP000663865"/>
    </source>
</evidence>
<feature type="domain" description="ZZ-type" evidence="6">
    <location>
        <begin position="135"/>
        <end position="190"/>
    </location>
</feature>
<dbReference type="GO" id="GO:0070530">
    <property type="term" value="F:K63-linked polyubiquitin modification-dependent protein binding"/>
    <property type="evidence" value="ECO:0007669"/>
    <property type="project" value="TreeGrafter"/>
</dbReference>
<dbReference type="InterPro" id="IPR052260">
    <property type="entry name" value="Autophagy_Rcpt_SigReg"/>
</dbReference>
<dbReference type="GO" id="GO:0005080">
    <property type="term" value="F:protein kinase C binding"/>
    <property type="evidence" value="ECO:0007669"/>
    <property type="project" value="TreeGrafter"/>
</dbReference>
<evidence type="ECO:0000313" key="8">
    <source>
        <dbReference type="EMBL" id="CAF4894543.1"/>
    </source>
</evidence>
<evidence type="ECO:0000313" key="7">
    <source>
        <dbReference type="EMBL" id="CAF3404793.1"/>
    </source>
</evidence>
<dbReference type="GO" id="GO:0008270">
    <property type="term" value="F:zinc ion binding"/>
    <property type="evidence" value="ECO:0007669"/>
    <property type="project" value="UniProtKB-KW"/>
</dbReference>
<dbReference type="PANTHER" id="PTHR15090">
    <property type="entry name" value="SEQUESTOSOME 1-RELATED"/>
    <property type="match status" value="1"/>
</dbReference>
<dbReference type="GO" id="GO:0007032">
    <property type="term" value="P:endosome organization"/>
    <property type="evidence" value="ECO:0007669"/>
    <property type="project" value="TreeGrafter"/>
</dbReference>
<feature type="domain" description="ZZ-type" evidence="6">
    <location>
        <begin position="62"/>
        <end position="121"/>
    </location>
</feature>
<dbReference type="EMBL" id="CAJNYV010001117">
    <property type="protein sequence ID" value="CAF3404793.1"/>
    <property type="molecule type" value="Genomic_DNA"/>
</dbReference>
<keyword evidence="1" id="KW-0479">Metal-binding</keyword>
<keyword evidence="5" id="KW-0732">Signal</keyword>
<dbReference type="Gene3D" id="3.30.60.90">
    <property type="match status" value="2"/>
</dbReference>
<reference evidence="7" key="1">
    <citation type="submission" date="2021-02" db="EMBL/GenBank/DDBJ databases">
        <authorList>
            <person name="Nowell W R."/>
        </authorList>
    </citation>
    <scope>NUCLEOTIDE SEQUENCE</scope>
</reference>
<dbReference type="GO" id="GO:0016235">
    <property type="term" value="C:aggresome"/>
    <property type="evidence" value="ECO:0007669"/>
    <property type="project" value="TreeGrafter"/>
</dbReference>
<dbReference type="GO" id="GO:0044753">
    <property type="term" value="C:amphisome"/>
    <property type="evidence" value="ECO:0007669"/>
    <property type="project" value="TreeGrafter"/>
</dbReference>
<evidence type="ECO:0000256" key="3">
    <source>
        <dbReference type="ARBA" id="ARBA00022833"/>
    </source>
</evidence>
<keyword evidence="2 4" id="KW-0863">Zinc-finger</keyword>
<dbReference type="PROSITE" id="PS50135">
    <property type="entry name" value="ZF_ZZ_2"/>
    <property type="match status" value="2"/>
</dbReference>
<accession>A0A818AE31</accession>
<dbReference type="PANTHER" id="PTHR15090:SF0">
    <property type="entry name" value="SEQUESTOSOME-1"/>
    <property type="match status" value="1"/>
</dbReference>
<gene>
    <name evidence="7" type="ORF">KIK155_LOCUS8459</name>
    <name evidence="8" type="ORF">TOA249_LOCUS30255</name>
</gene>